<evidence type="ECO:0000256" key="2">
    <source>
        <dbReference type="PROSITE-ProRule" id="PRU00335"/>
    </source>
</evidence>
<dbReference type="InterPro" id="IPR050109">
    <property type="entry name" value="HTH-type_TetR-like_transc_reg"/>
</dbReference>
<feature type="DNA-binding region" description="H-T-H motif" evidence="2">
    <location>
        <begin position="24"/>
        <end position="43"/>
    </location>
</feature>
<reference evidence="5" key="1">
    <citation type="journal article" date="2019" name="Int. J. Syst. Evol. Microbiol.">
        <title>The Global Catalogue of Microorganisms (GCM) 10K type strain sequencing project: providing services to taxonomists for standard genome sequencing and annotation.</title>
        <authorList>
            <consortium name="The Broad Institute Genomics Platform"/>
            <consortium name="The Broad Institute Genome Sequencing Center for Infectious Disease"/>
            <person name="Wu L."/>
            <person name="Ma J."/>
        </authorList>
    </citation>
    <scope>NUCLEOTIDE SEQUENCE [LARGE SCALE GENOMIC DNA]</scope>
    <source>
        <strain evidence="5">CGMCC 4.7283</strain>
    </source>
</reference>
<dbReference type="InterPro" id="IPR036271">
    <property type="entry name" value="Tet_transcr_reg_TetR-rel_C_sf"/>
</dbReference>
<feature type="domain" description="HTH tetR-type" evidence="3">
    <location>
        <begin position="1"/>
        <end position="61"/>
    </location>
</feature>
<proteinExistence type="predicted"/>
<evidence type="ECO:0000256" key="1">
    <source>
        <dbReference type="ARBA" id="ARBA00023125"/>
    </source>
</evidence>
<dbReference type="InterPro" id="IPR009057">
    <property type="entry name" value="Homeodomain-like_sf"/>
</dbReference>
<dbReference type="PANTHER" id="PTHR30055:SF235">
    <property type="entry name" value="TRANSCRIPTIONAL REGULATORY PROTEIN"/>
    <property type="match status" value="1"/>
</dbReference>
<dbReference type="SUPFAM" id="SSF48498">
    <property type="entry name" value="Tetracyclin repressor-like, C-terminal domain"/>
    <property type="match status" value="1"/>
</dbReference>
<comment type="caution">
    <text evidence="4">The sequence shown here is derived from an EMBL/GenBank/DDBJ whole genome shotgun (WGS) entry which is preliminary data.</text>
</comment>
<dbReference type="EMBL" id="JBHSGI010000002">
    <property type="protein sequence ID" value="MFC4667172.1"/>
    <property type="molecule type" value="Genomic_DNA"/>
</dbReference>
<accession>A0ABV9KAU5</accession>
<keyword evidence="5" id="KW-1185">Reference proteome</keyword>
<protein>
    <submittedName>
        <fullName evidence="4">TetR/AcrR family transcriptional regulator</fullName>
    </submittedName>
</protein>
<keyword evidence="1 2" id="KW-0238">DNA-binding</keyword>
<dbReference type="PROSITE" id="PS50977">
    <property type="entry name" value="HTH_TETR_2"/>
    <property type="match status" value="1"/>
</dbReference>
<dbReference type="SUPFAM" id="SSF46689">
    <property type="entry name" value="Homeodomain-like"/>
    <property type="match status" value="1"/>
</dbReference>
<dbReference type="InterPro" id="IPR041586">
    <property type="entry name" value="PsrA_TetR_C"/>
</dbReference>
<evidence type="ECO:0000313" key="4">
    <source>
        <dbReference type="EMBL" id="MFC4667172.1"/>
    </source>
</evidence>
<evidence type="ECO:0000259" key="3">
    <source>
        <dbReference type="PROSITE" id="PS50977"/>
    </source>
</evidence>
<dbReference type="Pfam" id="PF00440">
    <property type="entry name" value="TetR_N"/>
    <property type="match status" value="1"/>
</dbReference>
<dbReference type="Pfam" id="PF17939">
    <property type="entry name" value="TetR_C_30"/>
    <property type="match status" value="1"/>
</dbReference>
<name>A0ABV9KAU5_9RHOB</name>
<evidence type="ECO:0000313" key="5">
    <source>
        <dbReference type="Proteomes" id="UP001595973"/>
    </source>
</evidence>
<dbReference type="Gene3D" id="1.10.357.10">
    <property type="entry name" value="Tetracycline Repressor, domain 2"/>
    <property type="match status" value="1"/>
</dbReference>
<gene>
    <name evidence="4" type="ORF">ACFO5X_01285</name>
</gene>
<sequence length="203" mass="21478">MATHARILDAAELVFSANGFDGSTLRDIAALAQVRVSLVHHHGGSKEALFAETVARRAGEIATARIAELAASRAHGPLTVEVVFSAFFRPFLDRAASDPRWRAYARLVAQVSADDRWKAITAAHFDPTAHLFLDELAALAPDTNRDAVATGFVYAVSAMLAHLTSQWRVGALSKGALGSGDATARLVTFCASGFRAAAGLPQP</sequence>
<organism evidence="4 5">
    <name type="scientific">Seohaeicola nanhaiensis</name>
    <dbReference type="NCBI Taxonomy" id="1387282"/>
    <lineage>
        <taxon>Bacteria</taxon>
        <taxon>Pseudomonadati</taxon>
        <taxon>Pseudomonadota</taxon>
        <taxon>Alphaproteobacteria</taxon>
        <taxon>Rhodobacterales</taxon>
        <taxon>Roseobacteraceae</taxon>
        <taxon>Seohaeicola</taxon>
    </lineage>
</organism>
<dbReference type="PANTHER" id="PTHR30055">
    <property type="entry name" value="HTH-TYPE TRANSCRIPTIONAL REGULATOR RUTR"/>
    <property type="match status" value="1"/>
</dbReference>
<dbReference type="InterPro" id="IPR001647">
    <property type="entry name" value="HTH_TetR"/>
</dbReference>
<dbReference type="Proteomes" id="UP001595973">
    <property type="component" value="Unassembled WGS sequence"/>
</dbReference>